<dbReference type="Proteomes" id="UP000887159">
    <property type="component" value="Unassembled WGS sequence"/>
</dbReference>
<gene>
    <name evidence="1" type="ORF">TNCV_5077051</name>
</gene>
<evidence type="ECO:0000313" key="1">
    <source>
        <dbReference type="EMBL" id="GFY01238.1"/>
    </source>
</evidence>
<name>A0A8X6VAW6_TRICX</name>
<evidence type="ECO:0000313" key="2">
    <source>
        <dbReference type="Proteomes" id="UP000887159"/>
    </source>
</evidence>
<organism evidence="1 2">
    <name type="scientific">Trichonephila clavipes</name>
    <name type="common">Golden silk orbweaver</name>
    <name type="synonym">Nephila clavipes</name>
    <dbReference type="NCBI Taxonomy" id="2585209"/>
    <lineage>
        <taxon>Eukaryota</taxon>
        <taxon>Metazoa</taxon>
        <taxon>Ecdysozoa</taxon>
        <taxon>Arthropoda</taxon>
        <taxon>Chelicerata</taxon>
        <taxon>Arachnida</taxon>
        <taxon>Araneae</taxon>
        <taxon>Araneomorphae</taxon>
        <taxon>Entelegynae</taxon>
        <taxon>Araneoidea</taxon>
        <taxon>Nephilidae</taxon>
        <taxon>Trichonephila</taxon>
    </lineage>
</organism>
<dbReference type="EMBL" id="BMAU01021225">
    <property type="protein sequence ID" value="GFY01238.1"/>
    <property type="molecule type" value="Genomic_DNA"/>
</dbReference>
<accession>A0A8X6VAW6</accession>
<sequence>MECKQTTNGFLEPCCIRPEAKEAKVIVTVLTVHAAANGIIQTVVGWHLVRQVISENINPHSRQAKILALSNSGTC</sequence>
<reference evidence="1" key="1">
    <citation type="submission" date="2020-08" db="EMBL/GenBank/DDBJ databases">
        <title>Multicomponent nature underlies the extraordinary mechanical properties of spider dragline silk.</title>
        <authorList>
            <person name="Kono N."/>
            <person name="Nakamura H."/>
            <person name="Mori M."/>
            <person name="Yoshida Y."/>
            <person name="Ohtoshi R."/>
            <person name="Malay A.D."/>
            <person name="Moran D.A.P."/>
            <person name="Tomita M."/>
            <person name="Numata K."/>
            <person name="Arakawa K."/>
        </authorList>
    </citation>
    <scope>NUCLEOTIDE SEQUENCE</scope>
</reference>
<protein>
    <submittedName>
        <fullName evidence="1">Uncharacterized protein</fullName>
    </submittedName>
</protein>
<comment type="caution">
    <text evidence="1">The sequence shown here is derived from an EMBL/GenBank/DDBJ whole genome shotgun (WGS) entry which is preliminary data.</text>
</comment>
<keyword evidence="2" id="KW-1185">Reference proteome</keyword>
<proteinExistence type="predicted"/>
<dbReference type="AlphaFoldDB" id="A0A8X6VAW6"/>